<reference evidence="2" key="1">
    <citation type="submission" date="2019-08" db="EMBL/GenBank/DDBJ databases">
        <authorList>
            <person name="Kucharzyk K."/>
            <person name="Murdoch R.W."/>
            <person name="Higgins S."/>
            <person name="Loffler F."/>
        </authorList>
    </citation>
    <scope>NUCLEOTIDE SEQUENCE</scope>
</reference>
<dbReference type="Gene3D" id="3.20.80.10">
    <property type="entry name" value="Regulatory factor, effector binding domain"/>
    <property type="match status" value="1"/>
</dbReference>
<dbReference type="InterPro" id="IPR029442">
    <property type="entry name" value="GyrI-like"/>
</dbReference>
<evidence type="ECO:0000313" key="2">
    <source>
        <dbReference type="EMBL" id="MPM17596.1"/>
    </source>
</evidence>
<gene>
    <name evidence="2" type="ORF">SDC9_63993</name>
</gene>
<comment type="caution">
    <text evidence="2">The sequence shown here is derived from an EMBL/GenBank/DDBJ whole genome shotgun (WGS) entry which is preliminary data.</text>
</comment>
<name>A0A644XN30_9ZZZZ</name>
<protein>
    <recommendedName>
        <fullName evidence="1">GyrI-like small molecule binding domain-containing protein</fullName>
    </recommendedName>
</protein>
<dbReference type="InterPro" id="IPR011256">
    <property type="entry name" value="Reg_factor_effector_dom_sf"/>
</dbReference>
<feature type="domain" description="GyrI-like small molecule binding" evidence="1">
    <location>
        <begin position="4"/>
        <end position="54"/>
    </location>
</feature>
<accession>A0A644XN30</accession>
<dbReference type="Pfam" id="PF06445">
    <property type="entry name" value="GyrI-like"/>
    <property type="match status" value="1"/>
</dbReference>
<sequence>MGRFELRETDFEKAWNTMCSWLSESGYQPGDGCTYELYHNHYNPSPEHIYIVDIVSLLNLFKKTAVSEIQAQHFHQIYIILR</sequence>
<dbReference type="EMBL" id="VSSQ01002826">
    <property type="protein sequence ID" value="MPM17596.1"/>
    <property type="molecule type" value="Genomic_DNA"/>
</dbReference>
<dbReference type="AlphaFoldDB" id="A0A644XN30"/>
<organism evidence="2">
    <name type="scientific">bioreactor metagenome</name>
    <dbReference type="NCBI Taxonomy" id="1076179"/>
    <lineage>
        <taxon>unclassified sequences</taxon>
        <taxon>metagenomes</taxon>
        <taxon>ecological metagenomes</taxon>
    </lineage>
</organism>
<evidence type="ECO:0000259" key="1">
    <source>
        <dbReference type="Pfam" id="PF06445"/>
    </source>
</evidence>
<proteinExistence type="predicted"/>
<dbReference type="SUPFAM" id="SSF55136">
    <property type="entry name" value="Probable bacterial effector-binding domain"/>
    <property type="match status" value="1"/>
</dbReference>